<protein>
    <submittedName>
        <fullName evidence="4">Pancreatic progenitor cell differentiation and proliferation factor isoform X5</fullName>
    </submittedName>
</protein>
<dbReference type="Proteomes" id="UP000515203">
    <property type="component" value="Unplaced"/>
</dbReference>
<dbReference type="GeneID" id="101563608"/>
<evidence type="ECO:0000313" key="3">
    <source>
        <dbReference type="Proteomes" id="UP000515203"/>
    </source>
</evidence>
<accession>A0A6P6DKE6</accession>
<evidence type="ECO:0000313" key="4">
    <source>
        <dbReference type="RefSeq" id="XP_023560133.1"/>
    </source>
</evidence>
<reference evidence="4" key="1">
    <citation type="submission" date="2025-08" db="UniProtKB">
        <authorList>
            <consortium name="RefSeq"/>
        </authorList>
    </citation>
    <scope>IDENTIFICATION</scope>
</reference>
<feature type="region of interest" description="Disordered" evidence="2">
    <location>
        <begin position="22"/>
        <end position="47"/>
    </location>
</feature>
<evidence type="ECO:0000256" key="1">
    <source>
        <dbReference type="ARBA" id="ARBA00006609"/>
    </source>
</evidence>
<dbReference type="GO" id="GO:0030154">
    <property type="term" value="P:cell differentiation"/>
    <property type="evidence" value="ECO:0007669"/>
    <property type="project" value="InterPro"/>
</dbReference>
<keyword evidence="3" id="KW-1185">Reference proteome</keyword>
<evidence type="ECO:0000256" key="2">
    <source>
        <dbReference type="SAM" id="MobiDB-lite"/>
    </source>
</evidence>
<gene>
    <name evidence="4" type="primary">Ppdpf</name>
</gene>
<feature type="compositionally biased region" description="Low complexity" evidence="2">
    <location>
        <begin position="22"/>
        <end position="33"/>
    </location>
</feature>
<dbReference type="CTD" id="79144"/>
<dbReference type="Pfam" id="PF15060">
    <property type="entry name" value="PPDFL"/>
    <property type="match status" value="1"/>
</dbReference>
<dbReference type="PANTHER" id="PTHR14572">
    <property type="entry name" value="PANCREATIC PROGENITOR CELL DIFFERENTIATION AND PROLIFERATION FACTOR"/>
    <property type="match status" value="1"/>
</dbReference>
<comment type="similarity">
    <text evidence="1">Belongs to the PPDPF family.</text>
</comment>
<proteinExistence type="inferred from homology"/>
<dbReference type="PRINTS" id="PR02071">
    <property type="entry name" value="PPDPFACTOR"/>
</dbReference>
<dbReference type="RefSeq" id="XP_023560133.1">
    <property type="nucleotide sequence ID" value="XM_023704365.1"/>
</dbReference>
<sequence>MAAIPSSGSLVATHDYYRRRLGSASSNSSCGSAEYPGEAVPHPPASSLGSLLPRSWPQFWSPQSTRNHPRLPAAWSLVAWLRKPQRSSR</sequence>
<name>A0A6P6DKE6_OCTDE</name>
<dbReference type="AlphaFoldDB" id="A0A6P6DKE6"/>
<organism evidence="3 4">
    <name type="scientific">Octodon degus</name>
    <name type="common">Degu</name>
    <name type="synonym">Sciurus degus</name>
    <dbReference type="NCBI Taxonomy" id="10160"/>
    <lineage>
        <taxon>Eukaryota</taxon>
        <taxon>Metazoa</taxon>
        <taxon>Chordata</taxon>
        <taxon>Craniata</taxon>
        <taxon>Vertebrata</taxon>
        <taxon>Euteleostomi</taxon>
        <taxon>Mammalia</taxon>
        <taxon>Eutheria</taxon>
        <taxon>Euarchontoglires</taxon>
        <taxon>Glires</taxon>
        <taxon>Rodentia</taxon>
        <taxon>Hystricomorpha</taxon>
        <taxon>Octodontidae</taxon>
        <taxon>Octodon</taxon>
    </lineage>
</organism>
<dbReference type="InterPro" id="IPR026754">
    <property type="entry name" value="PPDPF"/>
</dbReference>